<dbReference type="PANTHER" id="PTHR11559">
    <property type="entry name" value="CARBOXYLESTERASE"/>
    <property type="match status" value="1"/>
</dbReference>
<keyword evidence="4" id="KW-1185">Reference proteome</keyword>
<dbReference type="Proteomes" id="UP000054166">
    <property type="component" value="Unassembled WGS sequence"/>
</dbReference>
<reference evidence="3 4" key="1">
    <citation type="submission" date="2014-04" db="EMBL/GenBank/DDBJ databases">
        <authorList>
            <consortium name="DOE Joint Genome Institute"/>
            <person name="Kuo A."/>
            <person name="Tarkka M."/>
            <person name="Buscot F."/>
            <person name="Kohler A."/>
            <person name="Nagy L.G."/>
            <person name="Floudas D."/>
            <person name="Copeland A."/>
            <person name="Barry K.W."/>
            <person name="Cichocki N."/>
            <person name="Veneault-Fourrey C."/>
            <person name="LaButti K."/>
            <person name="Lindquist E.A."/>
            <person name="Lipzen A."/>
            <person name="Lundell T."/>
            <person name="Morin E."/>
            <person name="Murat C."/>
            <person name="Sun H."/>
            <person name="Tunlid A."/>
            <person name="Henrissat B."/>
            <person name="Grigoriev I.V."/>
            <person name="Hibbett D.S."/>
            <person name="Martin F."/>
            <person name="Nordberg H.P."/>
            <person name="Cantor M.N."/>
            <person name="Hua S.X."/>
        </authorList>
    </citation>
    <scope>NUCLEOTIDE SEQUENCE [LARGE SCALE GENOMIC DNA]</scope>
    <source>
        <strain evidence="3 4">F 1598</strain>
    </source>
</reference>
<feature type="signal peptide" evidence="1">
    <location>
        <begin position="1"/>
        <end position="20"/>
    </location>
</feature>
<dbReference type="InterPro" id="IPR050309">
    <property type="entry name" value="Type-B_Carboxylest/Lipase"/>
</dbReference>
<evidence type="ECO:0000313" key="3">
    <source>
        <dbReference type="EMBL" id="KIM74427.1"/>
    </source>
</evidence>
<dbReference type="STRING" id="765440.A0A0C3BAS0"/>
<protein>
    <recommendedName>
        <fullName evidence="2">Carboxylesterase type B domain-containing protein</fullName>
    </recommendedName>
</protein>
<evidence type="ECO:0000259" key="2">
    <source>
        <dbReference type="Pfam" id="PF00135"/>
    </source>
</evidence>
<feature type="chain" id="PRO_5002161646" description="Carboxylesterase type B domain-containing protein" evidence="1">
    <location>
        <begin position="21"/>
        <end position="304"/>
    </location>
</feature>
<dbReference type="EMBL" id="KN833061">
    <property type="protein sequence ID" value="KIM74427.1"/>
    <property type="molecule type" value="Genomic_DNA"/>
</dbReference>
<dbReference type="InterPro" id="IPR002018">
    <property type="entry name" value="CarbesteraseB"/>
</dbReference>
<sequence>MVICWSIAILCAIFTVLVSSSPLQEPGTRLKSRDDSPSVVDLGYATYRGSTDPSTNVTSFLSIRYAAPPTGALRFQAPQAPDNVTGVQDATSFPPQCLQAQSGVSQTNPFVHNTHSRKRQSMPSSEDCLFLDVSVPDIGRAEKLPVVVWIHGGGYESGNATFFPQAALVAVSQNRAIAISIQYRLAAFGFLAGPSVKKRGALNAGLLDQNFALQWVQQYVRTKLLLLFGGDPTKVTIWGQSGKPIDSVWCYIISDLHCAAGVSGLHVLMSKADIRRLDRSRLCAAACRGLSLSFSISIAADPCQ</sequence>
<gene>
    <name evidence="3" type="ORF">PILCRDRAFT_801127</name>
</gene>
<accession>A0A0C3BAS0</accession>
<dbReference type="Pfam" id="PF00135">
    <property type="entry name" value="COesterase"/>
    <property type="match status" value="1"/>
</dbReference>
<organism evidence="3 4">
    <name type="scientific">Piloderma croceum (strain F 1598)</name>
    <dbReference type="NCBI Taxonomy" id="765440"/>
    <lineage>
        <taxon>Eukaryota</taxon>
        <taxon>Fungi</taxon>
        <taxon>Dikarya</taxon>
        <taxon>Basidiomycota</taxon>
        <taxon>Agaricomycotina</taxon>
        <taxon>Agaricomycetes</taxon>
        <taxon>Agaricomycetidae</taxon>
        <taxon>Atheliales</taxon>
        <taxon>Atheliaceae</taxon>
        <taxon>Piloderma</taxon>
    </lineage>
</organism>
<dbReference type="HOGENOM" id="CLU_006586_4_1_1"/>
<evidence type="ECO:0000313" key="4">
    <source>
        <dbReference type="Proteomes" id="UP000054166"/>
    </source>
</evidence>
<reference evidence="4" key="2">
    <citation type="submission" date="2015-01" db="EMBL/GenBank/DDBJ databases">
        <title>Evolutionary Origins and Diversification of the Mycorrhizal Mutualists.</title>
        <authorList>
            <consortium name="DOE Joint Genome Institute"/>
            <consortium name="Mycorrhizal Genomics Consortium"/>
            <person name="Kohler A."/>
            <person name="Kuo A."/>
            <person name="Nagy L.G."/>
            <person name="Floudas D."/>
            <person name="Copeland A."/>
            <person name="Barry K.W."/>
            <person name="Cichocki N."/>
            <person name="Veneault-Fourrey C."/>
            <person name="LaButti K."/>
            <person name="Lindquist E.A."/>
            <person name="Lipzen A."/>
            <person name="Lundell T."/>
            <person name="Morin E."/>
            <person name="Murat C."/>
            <person name="Riley R."/>
            <person name="Ohm R."/>
            <person name="Sun H."/>
            <person name="Tunlid A."/>
            <person name="Henrissat B."/>
            <person name="Grigoriev I.V."/>
            <person name="Hibbett D.S."/>
            <person name="Martin F."/>
        </authorList>
    </citation>
    <scope>NUCLEOTIDE SEQUENCE [LARGE SCALE GENOMIC DNA]</scope>
    <source>
        <strain evidence="4">F 1598</strain>
    </source>
</reference>
<dbReference type="SUPFAM" id="SSF53474">
    <property type="entry name" value="alpha/beta-Hydrolases"/>
    <property type="match status" value="1"/>
</dbReference>
<dbReference type="InParanoid" id="A0A0C3BAS0"/>
<dbReference type="AlphaFoldDB" id="A0A0C3BAS0"/>
<proteinExistence type="predicted"/>
<name>A0A0C3BAS0_PILCF</name>
<dbReference type="InterPro" id="IPR029058">
    <property type="entry name" value="AB_hydrolase_fold"/>
</dbReference>
<evidence type="ECO:0000256" key="1">
    <source>
        <dbReference type="SAM" id="SignalP"/>
    </source>
</evidence>
<feature type="domain" description="Carboxylesterase type B" evidence="2">
    <location>
        <begin position="38"/>
        <end position="242"/>
    </location>
</feature>
<dbReference type="Gene3D" id="3.40.50.1820">
    <property type="entry name" value="alpha/beta hydrolase"/>
    <property type="match status" value="1"/>
</dbReference>
<keyword evidence="1" id="KW-0732">Signal</keyword>
<dbReference type="OrthoDB" id="408631at2759"/>